<keyword evidence="1" id="KW-0472">Membrane</keyword>
<organism evidence="2 3">
    <name type="scientific">Microbacterium pumilum</name>
    <dbReference type="NCBI Taxonomy" id="344165"/>
    <lineage>
        <taxon>Bacteria</taxon>
        <taxon>Bacillati</taxon>
        <taxon>Actinomycetota</taxon>
        <taxon>Actinomycetes</taxon>
        <taxon>Micrococcales</taxon>
        <taxon>Microbacteriaceae</taxon>
        <taxon>Microbacterium</taxon>
    </lineage>
</organism>
<evidence type="ECO:0000256" key="1">
    <source>
        <dbReference type="SAM" id="Phobius"/>
    </source>
</evidence>
<feature type="transmembrane region" description="Helical" evidence="1">
    <location>
        <begin position="28"/>
        <end position="47"/>
    </location>
</feature>
<sequence>MKNAGGAGLPEPIHSIIINAYNGALTPIFLYLVPLVLVAAALLLFVVEKPLATRIEKVEGEPSLNMEVFDESLSASANPTVEPVLSVHSGTIRLPERPER</sequence>
<keyword evidence="1" id="KW-0812">Transmembrane</keyword>
<gene>
    <name evidence="2" type="ORF">GCM10009777_12910</name>
</gene>
<accession>A0ABP5DM05</accession>
<proteinExistence type="predicted"/>
<name>A0ABP5DM05_9MICO</name>
<keyword evidence="3" id="KW-1185">Reference proteome</keyword>
<evidence type="ECO:0000313" key="3">
    <source>
        <dbReference type="Proteomes" id="UP001500326"/>
    </source>
</evidence>
<dbReference type="Proteomes" id="UP001500326">
    <property type="component" value="Unassembled WGS sequence"/>
</dbReference>
<dbReference type="EMBL" id="BAAAOH010000001">
    <property type="protein sequence ID" value="GAA1980818.1"/>
    <property type="molecule type" value="Genomic_DNA"/>
</dbReference>
<evidence type="ECO:0000313" key="2">
    <source>
        <dbReference type="EMBL" id="GAA1980818.1"/>
    </source>
</evidence>
<keyword evidence="1" id="KW-1133">Transmembrane helix</keyword>
<comment type="caution">
    <text evidence="2">The sequence shown here is derived from an EMBL/GenBank/DDBJ whole genome shotgun (WGS) entry which is preliminary data.</text>
</comment>
<dbReference type="RefSeq" id="WP_344059651.1">
    <property type="nucleotide sequence ID" value="NZ_BAAAOH010000001.1"/>
</dbReference>
<protein>
    <submittedName>
        <fullName evidence="2">Uncharacterized protein</fullName>
    </submittedName>
</protein>
<reference evidence="3" key="1">
    <citation type="journal article" date="2019" name="Int. J. Syst. Evol. Microbiol.">
        <title>The Global Catalogue of Microorganisms (GCM) 10K type strain sequencing project: providing services to taxonomists for standard genome sequencing and annotation.</title>
        <authorList>
            <consortium name="The Broad Institute Genomics Platform"/>
            <consortium name="The Broad Institute Genome Sequencing Center for Infectious Disease"/>
            <person name="Wu L."/>
            <person name="Ma J."/>
        </authorList>
    </citation>
    <scope>NUCLEOTIDE SEQUENCE [LARGE SCALE GENOMIC DNA]</scope>
    <source>
        <strain evidence="3">JCM 14902</strain>
    </source>
</reference>